<dbReference type="SUPFAM" id="SSF50249">
    <property type="entry name" value="Nucleic acid-binding proteins"/>
    <property type="match status" value="1"/>
</dbReference>
<evidence type="ECO:0000256" key="1">
    <source>
        <dbReference type="ARBA" id="ARBA00022763"/>
    </source>
</evidence>
<dbReference type="Gene3D" id="2.40.50.140">
    <property type="entry name" value="Nucleic acid-binding proteins"/>
    <property type="match status" value="1"/>
</dbReference>
<dbReference type="GO" id="GO:0006302">
    <property type="term" value="P:double-strand break repair"/>
    <property type="evidence" value="ECO:0007669"/>
    <property type="project" value="TreeGrafter"/>
</dbReference>
<comment type="function">
    <text evidence="4">Involved in DNA repair and RecF pathway recombination.</text>
</comment>
<dbReference type="PANTHER" id="PTHR33991">
    <property type="entry name" value="DNA REPAIR PROTEIN RECO"/>
    <property type="match status" value="1"/>
</dbReference>
<gene>
    <name evidence="4 6" type="primary">recO</name>
    <name evidence="6" type="ORF">IAC08_04460</name>
</gene>
<dbReference type="InterPro" id="IPR012340">
    <property type="entry name" value="NA-bd_OB-fold"/>
</dbReference>
<reference evidence="6" key="1">
    <citation type="submission" date="2020-10" db="EMBL/GenBank/DDBJ databases">
        <authorList>
            <person name="Gilroy R."/>
        </authorList>
    </citation>
    <scope>NUCLEOTIDE SEQUENCE</scope>
    <source>
        <strain evidence="6">B1-3475</strain>
    </source>
</reference>
<dbReference type="InterPro" id="IPR037278">
    <property type="entry name" value="ARFGAP/RecO"/>
</dbReference>
<dbReference type="InterPro" id="IPR022572">
    <property type="entry name" value="DNA_rep/recomb_RecO_N"/>
</dbReference>
<dbReference type="HAMAP" id="MF_00201">
    <property type="entry name" value="RecO"/>
    <property type="match status" value="1"/>
</dbReference>
<keyword evidence="3 4" id="KW-0234">DNA repair</keyword>
<dbReference type="SUPFAM" id="SSF57863">
    <property type="entry name" value="ArfGap/RecO-like zinc finger"/>
    <property type="match status" value="1"/>
</dbReference>
<evidence type="ECO:0000256" key="3">
    <source>
        <dbReference type="ARBA" id="ARBA00023204"/>
    </source>
</evidence>
<dbReference type="AlphaFoldDB" id="A0A9D9HKQ6"/>
<comment type="similarity">
    <text evidence="4">Belongs to the RecO family.</text>
</comment>
<keyword evidence="2 4" id="KW-0233">DNA recombination</keyword>
<dbReference type="PANTHER" id="PTHR33991:SF1">
    <property type="entry name" value="DNA REPAIR PROTEIN RECO"/>
    <property type="match status" value="1"/>
</dbReference>
<dbReference type="GO" id="GO:0006310">
    <property type="term" value="P:DNA recombination"/>
    <property type="evidence" value="ECO:0007669"/>
    <property type="project" value="UniProtKB-UniRule"/>
</dbReference>
<dbReference type="Pfam" id="PF02565">
    <property type="entry name" value="RecO_C"/>
    <property type="match status" value="1"/>
</dbReference>
<evidence type="ECO:0000259" key="5">
    <source>
        <dbReference type="Pfam" id="PF11967"/>
    </source>
</evidence>
<protein>
    <recommendedName>
        <fullName evidence="4">DNA repair protein RecO</fullName>
    </recommendedName>
    <alternativeName>
        <fullName evidence="4">Recombination protein O</fullName>
    </alternativeName>
</protein>
<keyword evidence="1 4" id="KW-0227">DNA damage</keyword>
<dbReference type="InterPro" id="IPR003717">
    <property type="entry name" value="RecO"/>
</dbReference>
<reference evidence="6" key="2">
    <citation type="journal article" date="2021" name="PeerJ">
        <title>Extensive microbial diversity within the chicken gut microbiome revealed by metagenomics and culture.</title>
        <authorList>
            <person name="Gilroy R."/>
            <person name="Ravi A."/>
            <person name="Getino M."/>
            <person name="Pursley I."/>
            <person name="Horton D.L."/>
            <person name="Alikhan N.F."/>
            <person name="Baker D."/>
            <person name="Gharbi K."/>
            <person name="Hall N."/>
            <person name="Watson M."/>
            <person name="Adriaenssens E.M."/>
            <person name="Foster-Nyarko E."/>
            <person name="Jarju S."/>
            <person name="Secka A."/>
            <person name="Antonio M."/>
            <person name="Oren A."/>
            <person name="Chaudhuri R.R."/>
            <person name="La Ragione R."/>
            <person name="Hildebrand F."/>
            <person name="Pallen M.J."/>
        </authorList>
    </citation>
    <scope>NUCLEOTIDE SEQUENCE</scope>
    <source>
        <strain evidence="6">B1-3475</strain>
    </source>
</reference>
<comment type="caution">
    <text evidence="6">The sequence shown here is derived from an EMBL/GenBank/DDBJ whole genome shotgun (WGS) entry which is preliminary data.</text>
</comment>
<dbReference type="Pfam" id="PF11967">
    <property type="entry name" value="RecO_N"/>
    <property type="match status" value="1"/>
</dbReference>
<evidence type="ECO:0000313" key="7">
    <source>
        <dbReference type="Proteomes" id="UP000823617"/>
    </source>
</evidence>
<evidence type="ECO:0000256" key="4">
    <source>
        <dbReference type="HAMAP-Rule" id="MF_00201"/>
    </source>
</evidence>
<evidence type="ECO:0000313" key="6">
    <source>
        <dbReference type="EMBL" id="MBO8455639.1"/>
    </source>
</evidence>
<dbReference type="GO" id="GO:0043590">
    <property type="term" value="C:bacterial nucleoid"/>
    <property type="evidence" value="ECO:0007669"/>
    <property type="project" value="TreeGrafter"/>
</dbReference>
<dbReference type="NCBIfam" id="TIGR00613">
    <property type="entry name" value="reco"/>
    <property type="match status" value="1"/>
</dbReference>
<name>A0A9D9HKQ6_9BACT</name>
<proteinExistence type="inferred from homology"/>
<dbReference type="EMBL" id="JADIMK010000043">
    <property type="protein sequence ID" value="MBO8455639.1"/>
    <property type="molecule type" value="Genomic_DNA"/>
</dbReference>
<sequence length="219" mass="24938">MDPAAELIVLHTTKFGENSIVMHTLSREYGRRSFLVKGAGRKVMMSLFLPMNIIEAEIRESPRAKLFTASHLTSVNTLPGIRGNLYKNAISLFISEVLYRVIKDGAMEPGLYEWCRKDLLLLEALDSDFSNFHIRFLLELTVELGFAPGTDDFLPFAGDHIDMMDRLLKSSFSESMLIPMSGDLRNSLAEEILRYIEYHIESSVNVNSLRVLHELFSYI</sequence>
<evidence type="ECO:0000256" key="2">
    <source>
        <dbReference type="ARBA" id="ARBA00023172"/>
    </source>
</evidence>
<accession>A0A9D9HKQ6</accession>
<feature type="domain" description="DNA replication/recombination mediator RecO N-terminal" evidence="5">
    <location>
        <begin position="6"/>
        <end position="71"/>
    </location>
</feature>
<dbReference type="Proteomes" id="UP000823617">
    <property type="component" value="Unassembled WGS sequence"/>
</dbReference>
<organism evidence="6 7">
    <name type="scientific">Candidatus Cryptobacteroides intestinigallinarum</name>
    <dbReference type="NCBI Taxonomy" id="2840767"/>
    <lineage>
        <taxon>Bacteria</taxon>
        <taxon>Pseudomonadati</taxon>
        <taxon>Bacteroidota</taxon>
        <taxon>Bacteroidia</taxon>
        <taxon>Bacteroidales</taxon>
        <taxon>Candidatus Cryptobacteroides</taxon>
    </lineage>
</organism>